<feature type="transmembrane region" description="Helical" evidence="11">
    <location>
        <begin position="155"/>
        <end position="173"/>
    </location>
</feature>
<dbReference type="PROSITE" id="PS50885">
    <property type="entry name" value="HAMP"/>
    <property type="match status" value="1"/>
</dbReference>
<dbReference type="PROSITE" id="PS50109">
    <property type="entry name" value="HIS_KIN"/>
    <property type="match status" value="1"/>
</dbReference>
<evidence type="ECO:0000256" key="11">
    <source>
        <dbReference type="SAM" id="Phobius"/>
    </source>
</evidence>
<evidence type="ECO:0000256" key="9">
    <source>
        <dbReference type="ARBA" id="ARBA00023012"/>
    </source>
</evidence>
<dbReference type="InterPro" id="IPR050428">
    <property type="entry name" value="TCS_sensor_his_kinase"/>
</dbReference>
<dbReference type="SMART" id="SM00387">
    <property type="entry name" value="HATPase_c"/>
    <property type="match status" value="1"/>
</dbReference>
<keyword evidence="7 14" id="KW-0418">Kinase</keyword>
<dbReference type="Pfam" id="PF02518">
    <property type="entry name" value="HATPase_c"/>
    <property type="match status" value="1"/>
</dbReference>
<dbReference type="GO" id="GO:0005886">
    <property type="term" value="C:plasma membrane"/>
    <property type="evidence" value="ECO:0007669"/>
    <property type="project" value="TreeGrafter"/>
</dbReference>
<keyword evidence="8 11" id="KW-1133">Transmembrane helix</keyword>
<feature type="domain" description="HAMP" evidence="13">
    <location>
        <begin position="174"/>
        <end position="226"/>
    </location>
</feature>
<dbReference type="GO" id="GO:0000155">
    <property type="term" value="F:phosphorelay sensor kinase activity"/>
    <property type="evidence" value="ECO:0007669"/>
    <property type="project" value="InterPro"/>
</dbReference>
<keyword evidence="5" id="KW-0808">Transferase</keyword>
<evidence type="ECO:0000256" key="3">
    <source>
        <dbReference type="ARBA" id="ARBA00012438"/>
    </source>
</evidence>
<evidence type="ECO:0000313" key="14">
    <source>
        <dbReference type="EMBL" id="NDV73900.1"/>
    </source>
</evidence>
<evidence type="ECO:0000259" key="13">
    <source>
        <dbReference type="PROSITE" id="PS50885"/>
    </source>
</evidence>
<dbReference type="InterPro" id="IPR003661">
    <property type="entry name" value="HisK_dim/P_dom"/>
</dbReference>
<dbReference type="InterPro" id="IPR003594">
    <property type="entry name" value="HATPase_dom"/>
</dbReference>
<evidence type="ECO:0000256" key="2">
    <source>
        <dbReference type="ARBA" id="ARBA00004141"/>
    </source>
</evidence>
<keyword evidence="6 11" id="KW-0812">Transmembrane</keyword>
<feature type="transmembrane region" description="Helical" evidence="11">
    <location>
        <begin position="12"/>
        <end position="37"/>
    </location>
</feature>
<dbReference type="AlphaFoldDB" id="A0A6B2MEE6"/>
<evidence type="ECO:0000256" key="8">
    <source>
        <dbReference type="ARBA" id="ARBA00022989"/>
    </source>
</evidence>
<dbReference type="SMART" id="SM00388">
    <property type="entry name" value="HisKA"/>
    <property type="match status" value="1"/>
</dbReference>
<dbReference type="PANTHER" id="PTHR45436">
    <property type="entry name" value="SENSOR HISTIDINE KINASE YKOH"/>
    <property type="match status" value="1"/>
</dbReference>
<reference evidence="14" key="1">
    <citation type="submission" date="2019-11" db="EMBL/GenBank/DDBJ databases">
        <title>Burkholderia cenocepacia CF.</title>
        <authorList>
            <person name="Vianna E.F."/>
            <person name="Marques E.A."/>
            <person name="Albano R.M."/>
            <person name="Leao R.S."/>
        </authorList>
    </citation>
    <scope>NUCLEOTIDE SEQUENCE</scope>
    <source>
        <strain evidence="14">MS-2140</strain>
    </source>
</reference>
<proteinExistence type="predicted"/>
<evidence type="ECO:0000256" key="6">
    <source>
        <dbReference type="ARBA" id="ARBA00022692"/>
    </source>
</evidence>
<evidence type="ECO:0000259" key="12">
    <source>
        <dbReference type="PROSITE" id="PS50109"/>
    </source>
</evidence>
<dbReference type="InterPro" id="IPR003660">
    <property type="entry name" value="HAMP_dom"/>
</dbReference>
<keyword evidence="9" id="KW-0902">Two-component regulatory system</keyword>
<dbReference type="InterPro" id="IPR036097">
    <property type="entry name" value="HisK_dim/P_sf"/>
</dbReference>
<evidence type="ECO:0000256" key="4">
    <source>
        <dbReference type="ARBA" id="ARBA00022553"/>
    </source>
</evidence>
<sequence length="455" mass="49688">MDGFKERLKNSIRFQLAWSLSVAIVITALAAGAFSFYSAFQEAHELQDDILRQAAALVQHQPVAALSLMDLTGDRGRAHDTDPESNLIVQSLSEDAAKSGLPIPAALKDGWHTLQINETSYRVLIKTMANGQRIAVSQETKVRDEIAQDSSIRTILPLLILVPILLLVVTDLVRKMLRPVTRLAAEVDGRSEHDLTVLHTHHLPSEISPFVAAINRLLGRVGESVENQRRFVADAAHELRSPLTALSLQAERVEAAPMSDEARQRLITLRQGIDRGRNLLEQLLGLARAQSATNEPSQPVSVQKIYRHVLEDLIPQAEAKRIDIGIEGKEDAQVRASELDMITLVKNLVDNAIRYTPAGGRVDLGIRTAQGYAVLNIKDTGPGIPLSERERIFDAFYRTLGNEQNGSGLGLAIVQAIAKRIGAEIHLDFSNATTETGLNVMVVVPQDVPTSAASA</sequence>
<dbReference type="SUPFAM" id="SSF55874">
    <property type="entry name" value="ATPase domain of HSP90 chaperone/DNA topoisomerase II/histidine kinase"/>
    <property type="match status" value="1"/>
</dbReference>
<dbReference type="InterPro" id="IPR004358">
    <property type="entry name" value="Sig_transdc_His_kin-like_C"/>
</dbReference>
<evidence type="ECO:0000256" key="1">
    <source>
        <dbReference type="ARBA" id="ARBA00000085"/>
    </source>
</evidence>
<accession>A0A6B2MEE6</accession>
<comment type="subcellular location">
    <subcellularLocation>
        <location evidence="2">Membrane</location>
        <topology evidence="2">Multi-pass membrane protein</topology>
    </subcellularLocation>
</comment>
<dbReference type="InterPro" id="IPR005467">
    <property type="entry name" value="His_kinase_dom"/>
</dbReference>
<name>A0A6B2MEE6_9BURK</name>
<dbReference type="EMBL" id="JAAEAM010000018">
    <property type="protein sequence ID" value="NDV73900.1"/>
    <property type="molecule type" value="Genomic_DNA"/>
</dbReference>
<evidence type="ECO:0000256" key="10">
    <source>
        <dbReference type="ARBA" id="ARBA00023136"/>
    </source>
</evidence>
<keyword evidence="10 11" id="KW-0472">Membrane</keyword>
<evidence type="ECO:0000256" key="7">
    <source>
        <dbReference type="ARBA" id="ARBA00022777"/>
    </source>
</evidence>
<dbReference type="Gene3D" id="3.30.565.10">
    <property type="entry name" value="Histidine kinase-like ATPase, C-terminal domain"/>
    <property type="match status" value="1"/>
</dbReference>
<dbReference type="Pfam" id="PF00512">
    <property type="entry name" value="HisKA"/>
    <property type="match status" value="1"/>
</dbReference>
<dbReference type="CDD" id="cd00082">
    <property type="entry name" value="HisKA"/>
    <property type="match status" value="1"/>
</dbReference>
<dbReference type="PRINTS" id="PR00344">
    <property type="entry name" value="BCTRLSENSOR"/>
</dbReference>
<evidence type="ECO:0000256" key="5">
    <source>
        <dbReference type="ARBA" id="ARBA00022679"/>
    </source>
</evidence>
<dbReference type="SUPFAM" id="SSF47384">
    <property type="entry name" value="Homodimeric domain of signal transducing histidine kinase"/>
    <property type="match status" value="1"/>
</dbReference>
<gene>
    <name evidence="14" type="ORF">GFJ35_17720</name>
</gene>
<protein>
    <recommendedName>
        <fullName evidence="3">histidine kinase</fullName>
        <ecNumber evidence="3">2.7.13.3</ecNumber>
    </recommendedName>
</protein>
<comment type="catalytic activity">
    <reaction evidence="1">
        <text>ATP + protein L-histidine = ADP + protein N-phospho-L-histidine.</text>
        <dbReference type="EC" id="2.7.13.3"/>
    </reaction>
</comment>
<keyword evidence="4" id="KW-0597">Phosphoprotein</keyword>
<organism evidence="14">
    <name type="scientific">Burkholderia cenocepacia</name>
    <dbReference type="NCBI Taxonomy" id="95486"/>
    <lineage>
        <taxon>Bacteria</taxon>
        <taxon>Pseudomonadati</taxon>
        <taxon>Pseudomonadota</taxon>
        <taxon>Betaproteobacteria</taxon>
        <taxon>Burkholderiales</taxon>
        <taxon>Burkholderiaceae</taxon>
        <taxon>Burkholderia</taxon>
        <taxon>Burkholderia cepacia complex</taxon>
    </lineage>
</organism>
<dbReference type="GeneID" id="60823630"/>
<comment type="caution">
    <text evidence="14">The sequence shown here is derived from an EMBL/GenBank/DDBJ whole genome shotgun (WGS) entry which is preliminary data.</text>
</comment>
<dbReference type="EC" id="2.7.13.3" evidence="3"/>
<feature type="domain" description="Histidine kinase" evidence="12">
    <location>
        <begin position="234"/>
        <end position="448"/>
    </location>
</feature>
<dbReference type="PANTHER" id="PTHR45436:SF15">
    <property type="entry name" value="SENSOR HISTIDINE KINASE CUSS"/>
    <property type="match status" value="1"/>
</dbReference>
<dbReference type="RefSeq" id="WP_163124555.1">
    <property type="nucleotide sequence ID" value="NZ_JAAEAM010000018.1"/>
</dbReference>
<dbReference type="Gene3D" id="1.10.287.130">
    <property type="match status" value="1"/>
</dbReference>
<dbReference type="InterPro" id="IPR036890">
    <property type="entry name" value="HATPase_C_sf"/>
</dbReference>